<evidence type="ECO:0000256" key="7">
    <source>
        <dbReference type="RuleBase" id="RU366067"/>
    </source>
</evidence>
<organism evidence="8 9">
    <name type="scientific">Tenacibaculum gallaicum</name>
    <dbReference type="NCBI Taxonomy" id="561505"/>
    <lineage>
        <taxon>Bacteria</taxon>
        <taxon>Pseudomonadati</taxon>
        <taxon>Bacteroidota</taxon>
        <taxon>Flavobacteriia</taxon>
        <taxon>Flavobacteriales</taxon>
        <taxon>Flavobacteriaceae</taxon>
        <taxon>Tenacibaculum</taxon>
    </lineage>
</organism>
<keyword evidence="3 7" id="KW-0645">Protease</keyword>
<evidence type="ECO:0000313" key="8">
    <source>
        <dbReference type="EMBL" id="REH56506.1"/>
    </source>
</evidence>
<dbReference type="GO" id="GO:0070009">
    <property type="term" value="F:serine-type aminopeptidase activity"/>
    <property type="evidence" value="ECO:0007669"/>
    <property type="project" value="UniProtKB-UniRule"/>
</dbReference>
<dbReference type="GO" id="GO:0043171">
    <property type="term" value="P:peptide catabolic process"/>
    <property type="evidence" value="ECO:0007669"/>
    <property type="project" value="UniProtKB-UniRule"/>
</dbReference>
<keyword evidence="6 7" id="KW-0720">Serine protease</keyword>
<evidence type="ECO:0000256" key="5">
    <source>
        <dbReference type="ARBA" id="ARBA00022801"/>
    </source>
</evidence>
<dbReference type="EMBL" id="QUNS01000001">
    <property type="protein sequence ID" value="REH56506.1"/>
    <property type="molecule type" value="Genomic_DNA"/>
</dbReference>
<dbReference type="InterPro" id="IPR009003">
    <property type="entry name" value="Peptidase_S1_PA"/>
</dbReference>
<dbReference type="Proteomes" id="UP000256884">
    <property type="component" value="Unassembled WGS sequence"/>
</dbReference>
<keyword evidence="4" id="KW-0732">Signal</keyword>
<dbReference type="AlphaFoldDB" id="A0A3E0ICN5"/>
<dbReference type="InterPro" id="IPR019500">
    <property type="entry name" value="Pep_S46"/>
</dbReference>
<dbReference type="OrthoDB" id="9805367at2"/>
<evidence type="ECO:0000256" key="4">
    <source>
        <dbReference type="ARBA" id="ARBA00022729"/>
    </source>
</evidence>
<keyword evidence="5 7" id="KW-0378">Hydrolase</keyword>
<comment type="similarity">
    <text evidence="1 7">Belongs to the peptidase S46 family.</text>
</comment>
<comment type="function">
    <text evidence="7">Catalyzes the removal of dipeptides from the N-terminus of oligopeptides.</text>
</comment>
<comment type="caution">
    <text evidence="8">The sequence shown here is derived from an EMBL/GenBank/DDBJ whole genome shotgun (WGS) entry which is preliminary data.</text>
</comment>
<evidence type="ECO:0000256" key="1">
    <source>
        <dbReference type="ARBA" id="ARBA00010491"/>
    </source>
</evidence>
<dbReference type="GO" id="GO:0006508">
    <property type="term" value="P:proteolysis"/>
    <property type="evidence" value="ECO:0007669"/>
    <property type="project" value="UniProtKB-KW"/>
</dbReference>
<reference evidence="8 9" key="1">
    <citation type="submission" date="2018-08" db="EMBL/GenBank/DDBJ databases">
        <title>Genomic Encyclopedia of Type Strains, Phase IV (KMG-IV): sequencing the most valuable type-strain genomes for metagenomic binning, comparative biology and taxonomic classification.</title>
        <authorList>
            <person name="Goeker M."/>
        </authorList>
    </citation>
    <scope>NUCLEOTIDE SEQUENCE [LARGE SCALE GENOMIC DNA]</scope>
    <source>
        <strain evidence="8 9">DSM 18841</strain>
    </source>
</reference>
<dbReference type="GO" id="GO:0008239">
    <property type="term" value="F:dipeptidyl-peptidase activity"/>
    <property type="evidence" value="ECO:0007669"/>
    <property type="project" value="UniProtKB-UniRule"/>
</dbReference>
<dbReference type="RefSeq" id="WP_115899803.1">
    <property type="nucleotide sequence ID" value="NZ_QUNS01000001.1"/>
</dbReference>
<evidence type="ECO:0000256" key="6">
    <source>
        <dbReference type="ARBA" id="ARBA00022825"/>
    </source>
</evidence>
<dbReference type="EC" id="3.4.14.-" evidence="7"/>
<name>A0A3E0ICN5_9FLAO</name>
<gene>
    <name evidence="8" type="ORF">C7448_101546</name>
</gene>
<protein>
    <recommendedName>
        <fullName evidence="7">Dipeptidyl-peptidase</fullName>
        <ecNumber evidence="7">3.4.14.-</ecNumber>
    </recommendedName>
</protein>
<dbReference type="PANTHER" id="PTHR38469">
    <property type="entry name" value="PERIPLASMIC PEPTIDASE SUBFAMILY S1B"/>
    <property type="match status" value="1"/>
</dbReference>
<evidence type="ECO:0000313" key="9">
    <source>
        <dbReference type="Proteomes" id="UP000256884"/>
    </source>
</evidence>
<dbReference type="Pfam" id="PF10459">
    <property type="entry name" value="Peptidase_S46"/>
    <property type="match status" value="1"/>
</dbReference>
<evidence type="ECO:0000256" key="2">
    <source>
        <dbReference type="ARBA" id="ARBA00022438"/>
    </source>
</evidence>
<evidence type="ECO:0000256" key="3">
    <source>
        <dbReference type="ARBA" id="ARBA00022670"/>
    </source>
</evidence>
<keyword evidence="2 7" id="KW-0031">Aminopeptidase</keyword>
<dbReference type="SUPFAM" id="SSF50494">
    <property type="entry name" value="Trypsin-like serine proteases"/>
    <property type="match status" value="1"/>
</dbReference>
<accession>A0A3E0ICN5</accession>
<keyword evidence="9" id="KW-1185">Reference proteome</keyword>
<proteinExistence type="inferred from homology"/>
<dbReference type="PANTHER" id="PTHR38469:SF1">
    <property type="entry name" value="PERIPLASMIC PEPTIDASE SUBFAMILY S1B"/>
    <property type="match status" value="1"/>
</dbReference>
<sequence length="697" mass="79440">MKYIKTLFLFIVVQVTAQQGGMWIPSLLEGMNEQEMTSLGSKLTAKDIYDVNNSSLKDAIGHFNGGCTSEVISPEGLILTNHHCGFGQIQSHSSLENDYLKDGFWAMSKKEELPNEGLYVEFIVRIDDVSTKALNGVNNAMTEREKQSTIDKNINEITKNAQKETWQNIKVKPFYKGNQYFLFVTEKFEDIRLVGAPPSSIGKFGSDTDNWVFPRHTGDFSLFRIYADKNNRPAKYSKDNIPYKPKHFLPVSLDGIEEGDFTMVFGFPGRTNEYLPAVAIKHITQEFNPSNIAIREAALKEIDAQMKASDAVRIKYASKQARIANAWKKWIGENLGIKKSNAIAQRKAFEATFKKSLKEKELEKTYGNILPEFEKLYANFADINIKRRNFIEVFLVTNELMQMTFRAYQLEQVALNRPEKFEEAKTSLINRIKGVHKNFDVNVDKGVFKNVMPLYNPTNVDASIYDKTSFTNLDKALQLLEGDAKKVVKNLNKDAAYQYAKPMIEEFYTKINPEFQQKNQPITALQKTYMKALMEALPNARYFPDANSTLRVTYGQVRGYSPRDAVYYNPVSYLDGVIEKYVPGDYEFDVPQKLRDLYDAKDFGQYTDKNGKVPVCFLGTNHTTGGNSGSPAIDAQGNLIGLNFDRVWEGTMSDMNYDPEICRNIMVDVRYVLFIVDKYAGAKHLIDEMKLVHPKKK</sequence>